<gene>
    <name evidence="3" type="ORF">H8K26_05490</name>
</gene>
<dbReference type="NCBIfam" id="NF045611">
    <property type="entry name" value="small_CydP"/>
    <property type="match status" value="1"/>
</dbReference>
<dbReference type="EMBL" id="JACOFT010000002">
    <property type="protein sequence ID" value="MBC3810889.1"/>
    <property type="molecule type" value="Genomic_DNA"/>
</dbReference>
<keyword evidence="2" id="KW-0472">Membrane</keyword>
<evidence type="ECO:0000256" key="1">
    <source>
        <dbReference type="SAM" id="MobiDB-lite"/>
    </source>
</evidence>
<evidence type="ECO:0000256" key="2">
    <source>
        <dbReference type="SAM" id="Phobius"/>
    </source>
</evidence>
<dbReference type="Proteomes" id="UP000637632">
    <property type="component" value="Unassembled WGS sequence"/>
</dbReference>
<dbReference type="InterPro" id="IPR054636">
    <property type="entry name" value="CydP"/>
</dbReference>
<organism evidence="3 4">
    <name type="scientific">Undibacterium aquatile</name>
    <dbReference type="NCBI Taxonomy" id="1537398"/>
    <lineage>
        <taxon>Bacteria</taxon>
        <taxon>Pseudomonadati</taxon>
        <taxon>Pseudomonadota</taxon>
        <taxon>Betaproteobacteria</taxon>
        <taxon>Burkholderiales</taxon>
        <taxon>Oxalobacteraceae</taxon>
        <taxon>Undibacterium</taxon>
    </lineage>
</organism>
<keyword evidence="2" id="KW-0812">Transmembrane</keyword>
<keyword evidence="2" id="KW-1133">Transmembrane helix</keyword>
<dbReference type="RefSeq" id="WP_190477947.1">
    <property type="nucleotide sequence ID" value="NZ_JACOFT010000002.1"/>
</dbReference>
<evidence type="ECO:0000313" key="4">
    <source>
        <dbReference type="Proteomes" id="UP000637632"/>
    </source>
</evidence>
<reference evidence="3 4" key="1">
    <citation type="submission" date="2020-08" db="EMBL/GenBank/DDBJ databases">
        <title>Novel species isolated from subtropical streams in China.</title>
        <authorList>
            <person name="Lu H."/>
        </authorList>
    </citation>
    <scope>NUCLEOTIDE SEQUENCE [LARGE SCALE GENOMIC DNA]</scope>
    <source>
        <strain evidence="3 4">CCTCC AB 2015119</strain>
    </source>
</reference>
<feature type="region of interest" description="Disordered" evidence="1">
    <location>
        <begin position="64"/>
        <end position="91"/>
    </location>
</feature>
<name>A0ABR6XD90_9BURK</name>
<evidence type="ECO:0000313" key="3">
    <source>
        <dbReference type="EMBL" id="MBC3810889.1"/>
    </source>
</evidence>
<comment type="caution">
    <text evidence="3">The sequence shown here is derived from an EMBL/GenBank/DDBJ whole genome shotgun (WGS) entry which is preliminary data.</text>
</comment>
<sequence length="91" mass="10131">MSLQNTAGVSKTDTPVTPHRPLQFKLKREIILVLLFKLVLLFSIKAAFFPQRLPADAAAHGMEERMLPATKDQQSRAGDLNGNETDAKEKQ</sequence>
<accession>A0ABR6XD90</accession>
<protein>
    <submittedName>
        <fullName evidence="3">Uncharacterized protein</fullName>
    </submittedName>
</protein>
<feature type="transmembrane region" description="Helical" evidence="2">
    <location>
        <begin position="30"/>
        <end position="49"/>
    </location>
</feature>
<proteinExistence type="predicted"/>
<keyword evidence="4" id="KW-1185">Reference proteome</keyword>